<dbReference type="InterPro" id="IPR006869">
    <property type="entry name" value="DUF547"/>
</dbReference>
<dbReference type="InterPro" id="IPR036249">
    <property type="entry name" value="Thioredoxin-like_sf"/>
</dbReference>
<sequence>MALSAIRHLLTVTIKNLVPIVRFGIRPFNFTFQFLSTPLRALFVSSASSVVEVRSLHFRRPKPMELKGRIIVYSILGCPHCMRAKNTLQDFDLPYTDVRLDIFPKEVREQLKAKTGKSSVPQIFFNEHHIGGNEDLQTLVKENKARFDELIAELACNPPPKDAPQPPDPKTAIESGDPGEFVCEPDEYSQMVMELKKSGLIKDHKKGLTTIKKSFSGKEFVDWIVKTKGLDRETAVELGQDLIDSHFGHHVKADEDFKDADDAYYRLLEDTDSSALNGGSVTQCEPKEATQVGEDLRKLILKLHAAFLSKDGKKVDYKGIANSGEFQAYIRLAQELQRVDLEDCSRNEKLAFFVNIYNALVIHANVARGPPVNLWQRYKFFNTMKYIIGGYEYSLQDIENGVLRANRKGVGMLTKPFSKNDPRLNITLETAEPLIHFGLVCGAKSCPPIKTYTSDEVIEQLKLAAEAFLDGPDGCDIDVGKNTILLSMIFKWYQEDFGGNDEATVLWVFQRLEDGEKKKKLRQLIDKKKYKVKYLKYDWSVNAK</sequence>
<dbReference type="GO" id="GO:0035556">
    <property type="term" value="P:intracellular signal transduction"/>
    <property type="evidence" value="ECO:0007669"/>
    <property type="project" value="InterPro"/>
</dbReference>
<evidence type="ECO:0000256" key="2">
    <source>
        <dbReference type="ARBA" id="ARBA00023157"/>
    </source>
</evidence>
<dbReference type="InterPro" id="IPR000591">
    <property type="entry name" value="DEP_dom"/>
</dbReference>
<dbReference type="PROSITE" id="PS00195">
    <property type="entry name" value="GLUTAREDOXIN_1"/>
    <property type="match status" value="1"/>
</dbReference>
<dbReference type="PROSITE" id="PS50186">
    <property type="entry name" value="DEP"/>
    <property type="match status" value="1"/>
</dbReference>
<reference evidence="6 7" key="1">
    <citation type="submission" date="2024-02" db="EMBL/GenBank/DDBJ databases">
        <title>Chromosome-scale genome assembly of the rough periwinkle Littorina saxatilis.</title>
        <authorList>
            <person name="De Jode A."/>
            <person name="Faria R."/>
            <person name="Formenti G."/>
            <person name="Sims Y."/>
            <person name="Smith T.P."/>
            <person name="Tracey A."/>
            <person name="Wood J.M.D."/>
            <person name="Zagrodzka Z.B."/>
            <person name="Johannesson K."/>
            <person name="Butlin R.K."/>
            <person name="Leder E.H."/>
        </authorList>
    </citation>
    <scope>NUCLEOTIDE SEQUENCE [LARGE SCALE GENOMIC DNA]</scope>
    <source>
        <strain evidence="6">Snail1</strain>
        <tissue evidence="6">Muscle</tissue>
    </source>
</reference>
<dbReference type="SUPFAM" id="SSF46785">
    <property type="entry name" value="Winged helix' DNA-binding domain"/>
    <property type="match status" value="1"/>
</dbReference>
<evidence type="ECO:0000313" key="6">
    <source>
        <dbReference type="EMBL" id="KAK7099825.1"/>
    </source>
</evidence>
<name>A0AAN9B5T6_9CAEN</name>
<keyword evidence="7" id="KW-1185">Reference proteome</keyword>
<dbReference type="InterPro" id="IPR014025">
    <property type="entry name" value="Glutaredoxin_subgr"/>
</dbReference>
<evidence type="ECO:0000256" key="3">
    <source>
        <dbReference type="ARBA" id="ARBA00023284"/>
    </source>
</evidence>
<evidence type="ECO:0000259" key="5">
    <source>
        <dbReference type="PROSITE" id="PS50186"/>
    </source>
</evidence>
<gene>
    <name evidence="6" type="ORF">V1264_022873</name>
</gene>
<dbReference type="InterPro" id="IPR036390">
    <property type="entry name" value="WH_DNA-bd_sf"/>
</dbReference>
<dbReference type="PANTHER" id="PTHR34386:SF1">
    <property type="entry name" value="GLUTAREDOXIN-LIKE PROTEIN NRDH"/>
    <property type="match status" value="1"/>
</dbReference>
<evidence type="ECO:0000313" key="7">
    <source>
        <dbReference type="Proteomes" id="UP001374579"/>
    </source>
</evidence>
<dbReference type="CDD" id="cd04371">
    <property type="entry name" value="DEP"/>
    <property type="match status" value="1"/>
</dbReference>
<dbReference type="Pfam" id="PF00462">
    <property type="entry name" value="Glutaredoxin"/>
    <property type="match status" value="1"/>
</dbReference>
<dbReference type="AlphaFoldDB" id="A0AAN9B5T6"/>
<dbReference type="Pfam" id="PF00610">
    <property type="entry name" value="DEP"/>
    <property type="match status" value="1"/>
</dbReference>
<dbReference type="SMART" id="SM00049">
    <property type="entry name" value="DEP"/>
    <property type="match status" value="1"/>
</dbReference>
<comment type="function">
    <text evidence="1">Has a glutathione-disulfide oxidoreductase activity in the presence of NADPH and glutathione reductase. Reduces low molecular weight disulfides and proteins.</text>
</comment>
<dbReference type="PRINTS" id="PR00160">
    <property type="entry name" value="GLUTAREDOXIN"/>
</dbReference>
<comment type="caution">
    <text evidence="6">The sequence shown here is derived from an EMBL/GenBank/DDBJ whole genome shotgun (WGS) entry which is preliminary data.</text>
</comment>
<dbReference type="InterPro" id="IPR002109">
    <property type="entry name" value="Glutaredoxin"/>
</dbReference>
<dbReference type="Pfam" id="PF04784">
    <property type="entry name" value="DUF547"/>
    <property type="match status" value="1"/>
</dbReference>
<feature type="domain" description="DEP" evidence="5">
    <location>
        <begin position="189"/>
        <end position="269"/>
    </location>
</feature>
<accession>A0AAN9B5T6</accession>
<feature type="region of interest" description="Disordered" evidence="4">
    <location>
        <begin position="156"/>
        <end position="179"/>
    </location>
</feature>
<evidence type="ECO:0000256" key="1">
    <source>
        <dbReference type="ARBA" id="ARBA00002549"/>
    </source>
</evidence>
<dbReference type="GO" id="GO:0009055">
    <property type="term" value="F:electron transfer activity"/>
    <property type="evidence" value="ECO:0007669"/>
    <property type="project" value="TreeGrafter"/>
</dbReference>
<dbReference type="Gene3D" id="3.40.30.10">
    <property type="entry name" value="Glutaredoxin"/>
    <property type="match status" value="1"/>
</dbReference>
<proteinExistence type="predicted"/>
<dbReference type="Proteomes" id="UP001374579">
    <property type="component" value="Unassembled WGS sequence"/>
</dbReference>
<evidence type="ECO:0000256" key="4">
    <source>
        <dbReference type="SAM" id="MobiDB-lite"/>
    </source>
</evidence>
<dbReference type="EMBL" id="JBAMIC010000011">
    <property type="protein sequence ID" value="KAK7099825.1"/>
    <property type="molecule type" value="Genomic_DNA"/>
</dbReference>
<organism evidence="6 7">
    <name type="scientific">Littorina saxatilis</name>
    <dbReference type="NCBI Taxonomy" id="31220"/>
    <lineage>
        <taxon>Eukaryota</taxon>
        <taxon>Metazoa</taxon>
        <taxon>Spiralia</taxon>
        <taxon>Lophotrochozoa</taxon>
        <taxon>Mollusca</taxon>
        <taxon>Gastropoda</taxon>
        <taxon>Caenogastropoda</taxon>
        <taxon>Littorinimorpha</taxon>
        <taxon>Littorinoidea</taxon>
        <taxon>Littorinidae</taxon>
        <taxon>Littorina</taxon>
    </lineage>
</organism>
<dbReference type="InterPro" id="IPR036388">
    <property type="entry name" value="WH-like_DNA-bd_sf"/>
</dbReference>
<feature type="compositionally biased region" description="Pro residues" evidence="4">
    <location>
        <begin position="157"/>
        <end position="169"/>
    </location>
</feature>
<keyword evidence="2" id="KW-1015">Disulfide bond</keyword>
<dbReference type="SUPFAM" id="SSF52833">
    <property type="entry name" value="Thioredoxin-like"/>
    <property type="match status" value="1"/>
</dbReference>
<keyword evidence="3" id="KW-0676">Redox-active center</keyword>
<dbReference type="InterPro" id="IPR011767">
    <property type="entry name" value="GLR_AS"/>
</dbReference>
<dbReference type="PANTHER" id="PTHR34386">
    <property type="entry name" value="GLUTAREDOXIN"/>
    <property type="match status" value="1"/>
</dbReference>
<dbReference type="GO" id="GO:0045454">
    <property type="term" value="P:cell redox homeostasis"/>
    <property type="evidence" value="ECO:0007669"/>
    <property type="project" value="TreeGrafter"/>
</dbReference>
<dbReference type="PROSITE" id="PS51354">
    <property type="entry name" value="GLUTAREDOXIN_2"/>
    <property type="match status" value="1"/>
</dbReference>
<dbReference type="Gene3D" id="1.10.10.10">
    <property type="entry name" value="Winged helix-like DNA-binding domain superfamily/Winged helix DNA-binding domain"/>
    <property type="match status" value="1"/>
</dbReference>
<dbReference type="InterPro" id="IPR051548">
    <property type="entry name" value="Grx-like_ET"/>
</dbReference>
<protein>
    <recommendedName>
        <fullName evidence="5">DEP domain-containing protein</fullName>
    </recommendedName>
</protein>